<dbReference type="InterPro" id="IPR029058">
    <property type="entry name" value="AB_hydrolase_fold"/>
</dbReference>
<dbReference type="EMBL" id="JANHNZ010000007">
    <property type="protein sequence ID" value="MCQ9210418.1"/>
    <property type="molecule type" value="Genomic_DNA"/>
</dbReference>
<dbReference type="InterPro" id="IPR050583">
    <property type="entry name" value="Mycobacterial_A85_antigen"/>
</dbReference>
<dbReference type="Proteomes" id="UP001059480">
    <property type="component" value="Unassembled WGS sequence"/>
</dbReference>
<dbReference type="RefSeq" id="WP_256945531.1">
    <property type="nucleotide sequence ID" value="NZ_JANHNZ010000007.1"/>
</dbReference>
<sequence length="275" mass="31627">MSQSYYYLQLKSHDLVVPYSHKTRRIRVLLPKQYEADINKSYPVVYLHDGQNVFYSRESYSGHSWKMIHAIKKNPDLAKMIVVGIDNDGHERMNEYSAWKYGSGHHLHHKNLGGKGSDYADFIMGTVKPFIDSQYRTKADKAHTAMIGSSLGANITQFMGVEFQEKIGGLGIFSSANFLTREPFNRLIGKTQLDPDQRIFIQVGTQEADETDQELYHGNVKQAYMDESLLYFRQLLQAGIPLAHIEFHLVADAEHKEEVWAHFLPSCLHFLSQDW</sequence>
<reference evidence="1" key="2">
    <citation type="journal article" date="2023" name="Curr. Microbiol.">
        <title>Granulicatella seriolae sp. nov., a Novel Facultative Anaerobe Isolated from Yellowtail Marine Fish.</title>
        <authorList>
            <person name="Lee M."/>
            <person name="Choi Y.J."/>
            <person name="Farooq A."/>
            <person name="Jeong J.B."/>
            <person name="Jung M.Y."/>
        </authorList>
    </citation>
    <scope>NUCLEOTIDE SEQUENCE</scope>
    <source>
        <strain evidence="1">S8</strain>
    </source>
</reference>
<comment type="caution">
    <text evidence="1">The sequence shown here is derived from an EMBL/GenBank/DDBJ whole genome shotgun (WGS) entry which is preliminary data.</text>
</comment>
<dbReference type="InterPro" id="IPR000801">
    <property type="entry name" value="Esterase-like"/>
</dbReference>
<dbReference type="SUPFAM" id="SSF53474">
    <property type="entry name" value="alpha/beta-Hydrolases"/>
    <property type="match status" value="1"/>
</dbReference>
<accession>A0ABT1WPE5</accession>
<name>A0ABT1WPE5_9LACT</name>
<evidence type="ECO:0000313" key="1">
    <source>
        <dbReference type="EMBL" id="MCQ9210418.1"/>
    </source>
</evidence>
<evidence type="ECO:0000313" key="2">
    <source>
        <dbReference type="Proteomes" id="UP001059480"/>
    </source>
</evidence>
<keyword evidence="1" id="KW-0378">Hydrolase</keyword>
<dbReference type="PANTHER" id="PTHR48098">
    <property type="entry name" value="ENTEROCHELIN ESTERASE-RELATED"/>
    <property type="match status" value="1"/>
</dbReference>
<reference evidence="1" key="1">
    <citation type="submission" date="2022-07" db="EMBL/GenBank/DDBJ databases">
        <authorList>
            <person name="Jung M.-Y."/>
            <person name="Lee M."/>
        </authorList>
    </citation>
    <scope>NUCLEOTIDE SEQUENCE</scope>
    <source>
        <strain evidence="1">S8</strain>
    </source>
</reference>
<gene>
    <name evidence="1" type="ORF">NPA36_07620</name>
</gene>
<organism evidence="1 2">
    <name type="scientific">Granulicatella seriolae</name>
    <dbReference type="NCBI Taxonomy" id="2967226"/>
    <lineage>
        <taxon>Bacteria</taxon>
        <taxon>Bacillati</taxon>
        <taxon>Bacillota</taxon>
        <taxon>Bacilli</taxon>
        <taxon>Lactobacillales</taxon>
        <taxon>Carnobacteriaceae</taxon>
        <taxon>Granulicatella</taxon>
    </lineage>
</organism>
<reference evidence="1" key="3">
    <citation type="journal article" date="2023" name="Microbiol. Resour. Announc.">
        <title>Draft Genome Sequence of Granulicatella sp. Strain S8, Isolated from a Marine Fish, Seriola quinqueradiata.</title>
        <authorList>
            <person name="Lee M."/>
            <person name="Farooq A."/>
            <person name="Jeong J.B."/>
            <person name="Jung M.Y."/>
        </authorList>
    </citation>
    <scope>NUCLEOTIDE SEQUENCE</scope>
    <source>
        <strain evidence="1">S8</strain>
    </source>
</reference>
<dbReference type="Gene3D" id="3.40.50.1820">
    <property type="entry name" value="alpha/beta hydrolase"/>
    <property type="match status" value="1"/>
</dbReference>
<proteinExistence type="predicted"/>
<keyword evidence="2" id="KW-1185">Reference proteome</keyword>
<dbReference type="GO" id="GO:0016787">
    <property type="term" value="F:hydrolase activity"/>
    <property type="evidence" value="ECO:0007669"/>
    <property type="project" value="UniProtKB-KW"/>
</dbReference>
<protein>
    <submittedName>
        <fullName evidence="1">Alpha/beta hydrolase-fold protein</fullName>
    </submittedName>
</protein>
<dbReference type="Pfam" id="PF00756">
    <property type="entry name" value="Esterase"/>
    <property type="match status" value="1"/>
</dbReference>
<dbReference type="PANTHER" id="PTHR48098:SF6">
    <property type="entry name" value="FERRI-BACILLIBACTIN ESTERASE BESA"/>
    <property type="match status" value="1"/>
</dbReference>